<keyword evidence="3" id="KW-1185">Reference proteome</keyword>
<dbReference type="GO" id="GO:0003676">
    <property type="term" value="F:nucleic acid binding"/>
    <property type="evidence" value="ECO:0007669"/>
    <property type="project" value="InterPro"/>
</dbReference>
<dbReference type="InterPro" id="IPR012337">
    <property type="entry name" value="RNaseH-like_sf"/>
</dbReference>
<dbReference type="GO" id="GO:0004523">
    <property type="term" value="F:RNA-DNA hybrid ribonuclease activity"/>
    <property type="evidence" value="ECO:0007669"/>
    <property type="project" value="InterPro"/>
</dbReference>
<protein>
    <submittedName>
        <fullName evidence="2">Ribonuclease H-like domain containing protein</fullName>
    </submittedName>
</protein>
<name>A0A2P5C4E0_TREOI</name>
<dbReference type="EMBL" id="JXTC01000415">
    <property type="protein sequence ID" value="PON55881.1"/>
    <property type="molecule type" value="Genomic_DNA"/>
</dbReference>
<evidence type="ECO:0000259" key="1">
    <source>
        <dbReference type="Pfam" id="PF13456"/>
    </source>
</evidence>
<sequence>MELEELTLLPISCVNFIWFRELRKTRFRLKLLVSLHAPSAGGLKLNTDASVTVRETYTSLGAVIHDHDSSALACCSCRIPRILSPKNVELLAILGGLLFVRRLGFNIESVESDALNAVRGATDSFPLADNALYLFISDIKTLMRYVNCGTYHYIPKNGNSVWPIN</sequence>
<dbReference type="InterPro" id="IPR002156">
    <property type="entry name" value="RNaseH_domain"/>
</dbReference>
<dbReference type="PANTHER" id="PTHR47723">
    <property type="entry name" value="OS05G0353850 PROTEIN"/>
    <property type="match status" value="1"/>
</dbReference>
<dbReference type="Gene3D" id="3.30.420.10">
    <property type="entry name" value="Ribonuclease H-like superfamily/Ribonuclease H"/>
    <property type="match status" value="1"/>
</dbReference>
<reference evidence="3" key="1">
    <citation type="submission" date="2016-06" db="EMBL/GenBank/DDBJ databases">
        <title>Parallel loss of symbiosis genes in relatives of nitrogen-fixing non-legume Parasponia.</title>
        <authorList>
            <person name="Van Velzen R."/>
            <person name="Holmer R."/>
            <person name="Bu F."/>
            <person name="Rutten L."/>
            <person name="Van Zeijl A."/>
            <person name="Liu W."/>
            <person name="Santuari L."/>
            <person name="Cao Q."/>
            <person name="Sharma T."/>
            <person name="Shen D."/>
            <person name="Roswanjaya Y."/>
            <person name="Wardhani T."/>
            <person name="Kalhor M.S."/>
            <person name="Jansen J."/>
            <person name="Van den Hoogen J."/>
            <person name="Gungor B."/>
            <person name="Hartog M."/>
            <person name="Hontelez J."/>
            <person name="Verver J."/>
            <person name="Yang W.-C."/>
            <person name="Schijlen E."/>
            <person name="Repin R."/>
            <person name="Schilthuizen M."/>
            <person name="Schranz E."/>
            <person name="Heidstra R."/>
            <person name="Miyata K."/>
            <person name="Fedorova E."/>
            <person name="Kohlen W."/>
            <person name="Bisseling T."/>
            <person name="Smit S."/>
            <person name="Geurts R."/>
        </authorList>
    </citation>
    <scope>NUCLEOTIDE SEQUENCE [LARGE SCALE GENOMIC DNA]</scope>
    <source>
        <strain evidence="3">cv. RG33-2</strain>
    </source>
</reference>
<evidence type="ECO:0000313" key="2">
    <source>
        <dbReference type="EMBL" id="PON55881.1"/>
    </source>
</evidence>
<dbReference type="STRING" id="63057.A0A2P5C4E0"/>
<dbReference type="AlphaFoldDB" id="A0A2P5C4E0"/>
<organism evidence="2 3">
    <name type="scientific">Trema orientale</name>
    <name type="common">Charcoal tree</name>
    <name type="synonym">Celtis orientalis</name>
    <dbReference type="NCBI Taxonomy" id="63057"/>
    <lineage>
        <taxon>Eukaryota</taxon>
        <taxon>Viridiplantae</taxon>
        <taxon>Streptophyta</taxon>
        <taxon>Embryophyta</taxon>
        <taxon>Tracheophyta</taxon>
        <taxon>Spermatophyta</taxon>
        <taxon>Magnoliopsida</taxon>
        <taxon>eudicotyledons</taxon>
        <taxon>Gunneridae</taxon>
        <taxon>Pentapetalae</taxon>
        <taxon>rosids</taxon>
        <taxon>fabids</taxon>
        <taxon>Rosales</taxon>
        <taxon>Cannabaceae</taxon>
        <taxon>Trema</taxon>
    </lineage>
</organism>
<dbReference type="InParanoid" id="A0A2P5C4E0"/>
<dbReference type="PANTHER" id="PTHR47723:SF19">
    <property type="entry name" value="POLYNUCLEOTIDYL TRANSFERASE, RIBONUCLEASE H-LIKE SUPERFAMILY PROTEIN"/>
    <property type="match status" value="1"/>
</dbReference>
<dbReference type="SUPFAM" id="SSF53098">
    <property type="entry name" value="Ribonuclease H-like"/>
    <property type="match status" value="1"/>
</dbReference>
<evidence type="ECO:0000313" key="3">
    <source>
        <dbReference type="Proteomes" id="UP000237000"/>
    </source>
</evidence>
<accession>A0A2P5C4E0</accession>
<dbReference type="InterPro" id="IPR036397">
    <property type="entry name" value="RNaseH_sf"/>
</dbReference>
<feature type="domain" description="RNase H type-1" evidence="1">
    <location>
        <begin position="46"/>
        <end position="161"/>
    </location>
</feature>
<dbReference type="InterPro" id="IPR044730">
    <property type="entry name" value="RNase_H-like_dom_plant"/>
</dbReference>
<comment type="caution">
    <text evidence="2">The sequence shown here is derived from an EMBL/GenBank/DDBJ whole genome shotgun (WGS) entry which is preliminary data.</text>
</comment>
<proteinExistence type="predicted"/>
<gene>
    <name evidence="2" type="ORF">TorRG33x02_298310</name>
</gene>
<dbReference type="Proteomes" id="UP000237000">
    <property type="component" value="Unassembled WGS sequence"/>
</dbReference>
<dbReference type="InterPro" id="IPR053151">
    <property type="entry name" value="RNase_H-like"/>
</dbReference>
<dbReference type="Pfam" id="PF13456">
    <property type="entry name" value="RVT_3"/>
    <property type="match status" value="1"/>
</dbReference>
<dbReference type="CDD" id="cd06222">
    <property type="entry name" value="RNase_H_like"/>
    <property type="match status" value="1"/>
</dbReference>